<evidence type="ECO:0000256" key="4">
    <source>
        <dbReference type="PROSITE-ProRule" id="PRU00433"/>
    </source>
</evidence>
<dbReference type="GO" id="GO:0009055">
    <property type="term" value="F:electron transfer activity"/>
    <property type="evidence" value="ECO:0007669"/>
    <property type="project" value="InterPro"/>
</dbReference>
<evidence type="ECO:0000256" key="3">
    <source>
        <dbReference type="ARBA" id="ARBA00023004"/>
    </source>
</evidence>
<dbReference type="Gene3D" id="1.10.760.10">
    <property type="entry name" value="Cytochrome c-like domain"/>
    <property type="match status" value="1"/>
</dbReference>
<dbReference type="Pfam" id="PF14715">
    <property type="entry name" value="FixP_N"/>
    <property type="match status" value="1"/>
</dbReference>
<keyword evidence="8" id="KW-1185">Reference proteome</keyword>
<dbReference type="GO" id="GO:0046872">
    <property type="term" value="F:metal ion binding"/>
    <property type="evidence" value="ECO:0007669"/>
    <property type="project" value="UniProtKB-KW"/>
</dbReference>
<gene>
    <name evidence="7" type="ORF">ADIARSV_1642</name>
</gene>
<dbReference type="PROSITE" id="PS51007">
    <property type="entry name" value="CYTC"/>
    <property type="match status" value="1"/>
</dbReference>
<dbReference type="eggNOG" id="COG2010">
    <property type="taxonomic scope" value="Bacteria"/>
</dbReference>
<dbReference type="Proteomes" id="UP000014174">
    <property type="component" value="Unassembled WGS sequence"/>
</dbReference>
<proteinExistence type="predicted"/>
<comment type="caution">
    <text evidence="7">The sequence shown here is derived from an EMBL/GenBank/DDBJ whole genome shotgun (WGS) entry which is preliminary data.</text>
</comment>
<keyword evidence="7" id="KW-0560">Oxidoreductase</keyword>
<dbReference type="SUPFAM" id="SSF46626">
    <property type="entry name" value="Cytochrome c"/>
    <property type="match status" value="1"/>
</dbReference>
<reference evidence="7 8" key="1">
    <citation type="journal article" date="2013" name="Genome Announc.">
        <title>Draft Genome Sequence of Arcticibacter svalbardensis Strain MN12-7T, a Member of the Family Sphingobacteriaceae Isolated from an Arctic Soil Sample.</title>
        <authorList>
            <person name="Shivaji S."/>
            <person name="Ara S."/>
            <person name="Prasad S."/>
            <person name="Manasa B.P."/>
            <person name="Begum Z."/>
            <person name="Singh A."/>
            <person name="Kumar Pinnaka A."/>
        </authorList>
    </citation>
    <scope>NUCLEOTIDE SEQUENCE [LARGE SCALE GENOMIC DNA]</scope>
    <source>
        <strain evidence="7 8">MN12-7</strain>
    </source>
</reference>
<protein>
    <submittedName>
        <fullName evidence="7">Cytochrome c oxidase subunit CcoP</fullName>
        <ecNumber evidence="7">1.9.3.1</ecNumber>
    </submittedName>
</protein>
<feature type="transmembrane region" description="Helical" evidence="5">
    <location>
        <begin position="32"/>
        <end position="52"/>
    </location>
</feature>
<dbReference type="PANTHER" id="PTHR33751">
    <property type="entry name" value="CBB3-TYPE CYTOCHROME C OXIDASE SUBUNIT FIXP"/>
    <property type="match status" value="1"/>
</dbReference>
<keyword evidence="5" id="KW-0812">Transmembrane</keyword>
<evidence type="ECO:0000256" key="5">
    <source>
        <dbReference type="SAM" id="Phobius"/>
    </source>
</evidence>
<sequence>MLVISIPASAQEQTVEAVTAAPASSGDMMMNIVIAVFILAALVMLIVSFVLLRTFKILAKELTNPTAYVAQEPVVKLEFEDWLTLKKSKPSIFTKLLSLRPIEEEKDIVMEHQFDGISELDNPTPPWFMWLFYASIAFGVGYMLNYHVFKWGKLQDEEYMVEMEEAKVSKAEYLATAANLIDENTVKVDKEASTISLGKAVFTSNCVACHGDKGQGSVGPNLTDEYWLHGGKVNNVFKTIKYGIPEKGMISWEKTLTPKQIAEVANYILSLKGTNPAGAKASQGDKEV</sequence>
<dbReference type="InterPro" id="IPR032858">
    <property type="entry name" value="CcoP_N"/>
</dbReference>
<name>R9H1U5_9SPHI</name>
<dbReference type="Pfam" id="PF13442">
    <property type="entry name" value="Cytochrome_CBB3"/>
    <property type="match status" value="1"/>
</dbReference>
<evidence type="ECO:0000256" key="1">
    <source>
        <dbReference type="ARBA" id="ARBA00022617"/>
    </source>
</evidence>
<dbReference type="InterPro" id="IPR050597">
    <property type="entry name" value="Cytochrome_c_Oxidase_Subunit"/>
</dbReference>
<keyword evidence="2 4" id="KW-0479">Metal-binding</keyword>
<dbReference type="InterPro" id="IPR009056">
    <property type="entry name" value="Cyt_c-like_dom"/>
</dbReference>
<keyword evidence="1 4" id="KW-0349">Heme</keyword>
<dbReference type="GO" id="GO:0016491">
    <property type="term" value="F:oxidoreductase activity"/>
    <property type="evidence" value="ECO:0007669"/>
    <property type="project" value="UniProtKB-KW"/>
</dbReference>
<evidence type="ECO:0000313" key="7">
    <source>
        <dbReference type="EMBL" id="EOR95154.1"/>
    </source>
</evidence>
<keyword evidence="5" id="KW-0472">Membrane</keyword>
<keyword evidence="3 4" id="KW-0408">Iron</keyword>
<dbReference type="Gene3D" id="6.10.280.130">
    <property type="match status" value="1"/>
</dbReference>
<dbReference type="PATRIC" id="fig|1150600.3.peg.1615"/>
<dbReference type="GO" id="GO:0020037">
    <property type="term" value="F:heme binding"/>
    <property type="evidence" value="ECO:0007669"/>
    <property type="project" value="InterPro"/>
</dbReference>
<dbReference type="EC" id="1.9.3.1" evidence="7"/>
<dbReference type="InterPro" id="IPR038414">
    <property type="entry name" value="CcoP_N_sf"/>
</dbReference>
<organism evidence="7 8">
    <name type="scientific">Arcticibacter svalbardensis MN12-7</name>
    <dbReference type="NCBI Taxonomy" id="1150600"/>
    <lineage>
        <taxon>Bacteria</taxon>
        <taxon>Pseudomonadati</taxon>
        <taxon>Bacteroidota</taxon>
        <taxon>Sphingobacteriia</taxon>
        <taxon>Sphingobacteriales</taxon>
        <taxon>Sphingobacteriaceae</taxon>
        <taxon>Arcticibacter</taxon>
    </lineage>
</organism>
<dbReference type="AlphaFoldDB" id="R9H1U5"/>
<evidence type="ECO:0000259" key="6">
    <source>
        <dbReference type="PROSITE" id="PS51007"/>
    </source>
</evidence>
<dbReference type="STRING" id="1150600.ADIARSV_1642"/>
<dbReference type="PANTHER" id="PTHR33751:SF1">
    <property type="entry name" value="CBB3-TYPE CYTOCHROME C OXIDASE SUBUNIT FIXP"/>
    <property type="match status" value="1"/>
</dbReference>
<accession>R9H1U5</accession>
<dbReference type="InterPro" id="IPR036909">
    <property type="entry name" value="Cyt_c-like_dom_sf"/>
</dbReference>
<evidence type="ECO:0000256" key="2">
    <source>
        <dbReference type="ARBA" id="ARBA00022723"/>
    </source>
</evidence>
<evidence type="ECO:0000313" key="8">
    <source>
        <dbReference type="Proteomes" id="UP000014174"/>
    </source>
</evidence>
<dbReference type="EMBL" id="AQPN01000063">
    <property type="protein sequence ID" value="EOR95154.1"/>
    <property type="molecule type" value="Genomic_DNA"/>
</dbReference>
<feature type="domain" description="Cytochrome c" evidence="6">
    <location>
        <begin position="193"/>
        <end position="272"/>
    </location>
</feature>
<feature type="transmembrane region" description="Helical" evidence="5">
    <location>
        <begin position="127"/>
        <end position="144"/>
    </location>
</feature>
<keyword evidence="5" id="KW-1133">Transmembrane helix</keyword>